<evidence type="ECO:0000256" key="1">
    <source>
        <dbReference type="SAM" id="MobiDB-lite"/>
    </source>
</evidence>
<feature type="compositionally biased region" description="Acidic residues" evidence="1">
    <location>
        <begin position="170"/>
        <end position="183"/>
    </location>
</feature>
<organism evidence="2 3">
    <name type="scientific">Sporisorium reilianum (strain SRZ2)</name>
    <name type="common">Maize head smut fungus</name>
    <dbReference type="NCBI Taxonomy" id="999809"/>
    <lineage>
        <taxon>Eukaryota</taxon>
        <taxon>Fungi</taxon>
        <taxon>Dikarya</taxon>
        <taxon>Basidiomycota</taxon>
        <taxon>Ustilaginomycotina</taxon>
        <taxon>Ustilaginomycetes</taxon>
        <taxon>Ustilaginales</taxon>
        <taxon>Ustilaginaceae</taxon>
        <taxon>Sporisorium</taxon>
    </lineage>
</organism>
<feature type="compositionally biased region" description="Polar residues" evidence="1">
    <location>
        <begin position="682"/>
        <end position="694"/>
    </location>
</feature>
<protein>
    <submittedName>
        <fullName evidence="2">Related to IES1-Subunit 1 of the INO80 chromatin remodeling complex</fullName>
    </submittedName>
</protein>
<dbReference type="EMBL" id="FQ311430">
    <property type="protein sequence ID" value="CBQ67988.1"/>
    <property type="molecule type" value="Genomic_DNA"/>
</dbReference>
<evidence type="ECO:0000313" key="2">
    <source>
        <dbReference type="EMBL" id="CBQ67988.1"/>
    </source>
</evidence>
<dbReference type="Proteomes" id="UP000008867">
    <property type="component" value="Chromosome 1"/>
</dbReference>
<dbReference type="AlphaFoldDB" id="E6ZKY5"/>
<feature type="compositionally biased region" description="Low complexity" evidence="1">
    <location>
        <begin position="612"/>
        <end position="626"/>
    </location>
</feature>
<gene>
    <name evidence="2" type="ORF">sr11853</name>
</gene>
<keyword evidence="3" id="KW-1185">Reference proteome</keyword>
<feature type="compositionally biased region" description="Basic and acidic residues" evidence="1">
    <location>
        <begin position="519"/>
        <end position="536"/>
    </location>
</feature>
<name>E6ZKY5_SPORE</name>
<feature type="compositionally biased region" description="Basic and acidic residues" evidence="1">
    <location>
        <begin position="807"/>
        <end position="826"/>
    </location>
</feature>
<dbReference type="HOGENOM" id="CLU_337106_0_0_1"/>
<feature type="region of interest" description="Disordered" evidence="1">
    <location>
        <begin position="478"/>
        <end position="540"/>
    </location>
</feature>
<dbReference type="OrthoDB" id="5413003at2759"/>
<feature type="compositionally biased region" description="Low complexity" evidence="1">
    <location>
        <begin position="154"/>
        <end position="166"/>
    </location>
</feature>
<feature type="region of interest" description="Disordered" evidence="1">
    <location>
        <begin position="314"/>
        <end position="340"/>
    </location>
</feature>
<feature type="compositionally biased region" description="Low complexity" evidence="1">
    <location>
        <begin position="589"/>
        <end position="601"/>
    </location>
</feature>
<feature type="compositionally biased region" description="Low complexity" evidence="1">
    <location>
        <begin position="670"/>
        <end position="681"/>
    </location>
</feature>
<feature type="region of interest" description="Disordered" evidence="1">
    <location>
        <begin position="69"/>
        <end position="92"/>
    </location>
</feature>
<feature type="compositionally biased region" description="Low complexity" evidence="1">
    <location>
        <begin position="77"/>
        <end position="92"/>
    </location>
</feature>
<feature type="compositionally biased region" description="Basic and acidic residues" evidence="1">
    <location>
        <begin position="842"/>
        <end position="851"/>
    </location>
</feature>
<reference evidence="2 3" key="1">
    <citation type="journal article" date="2010" name="Science">
        <title>Pathogenicity determinants in smut fungi revealed by genome comparison.</title>
        <authorList>
            <person name="Schirawski J."/>
            <person name="Mannhaupt G."/>
            <person name="Muench K."/>
            <person name="Brefort T."/>
            <person name="Schipper K."/>
            <person name="Doehlemann G."/>
            <person name="Di Stasio M."/>
            <person name="Roessel N."/>
            <person name="Mendoza-Mendoza A."/>
            <person name="Pester D."/>
            <person name="Mueller O."/>
            <person name="Winterberg B."/>
            <person name="Meyer E."/>
            <person name="Ghareeb H."/>
            <person name="Wollenberg T."/>
            <person name="Muensterkoetter M."/>
            <person name="Wong P."/>
            <person name="Walter M."/>
            <person name="Stukenbrock E."/>
            <person name="Gueldener U."/>
            <person name="Kahmann R."/>
        </authorList>
    </citation>
    <scope>NUCLEOTIDE SEQUENCE [LARGE SCALE GENOMIC DNA]</scope>
    <source>
        <strain evidence="3">SRZ2</strain>
    </source>
</reference>
<dbReference type="eggNOG" id="ENOG502QVDM">
    <property type="taxonomic scope" value="Eukaryota"/>
</dbReference>
<evidence type="ECO:0000313" key="3">
    <source>
        <dbReference type="Proteomes" id="UP000008867"/>
    </source>
</evidence>
<dbReference type="InterPro" id="IPR038014">
    <property type="entry name" value="Ies1"/>
</dbReference>
<feature type="compositionally biased region" description="Basic and acidic residues" evidence="1">
    <location>
        <begin position="495"/>
        <end position="512"/>
    </location>
</feature>
<dbReference type="VEuPathDB" id="FungiDB:sr11853"/>
<dbReference type="PANTHER" id="PTHR37287">
    <property type="entry name" value="INO EIGHTY SUBUNIT 1"/>
    <property type="match status" value="1"/>
</dbReference>
<sequence>MASASPLPDADGASRPKDQPPALAIVRQNAANLPRNLPVKRYDGDPLGRADVQHALLCYLFSDTRRVFTNPRPSNPSPEATATASGPAAPSTAAVPVPVYPFGMSAGCIRRSGETEEEFKEWKQARERYMRWKKRLARKEKLARKAADAAASAAAEDAANADGDANANEEKDELADGGNDAEAEATKPDEAGGDDDLGDDDEPFDENEYPREGAAKLTFKELYIESLLNSSKCTKSMRDKILADEEYAEDFAKTCLLVNVGRINTTLAFYPEMKTVLRSYHPIPSMQNNENTRRNMQDAPRMKSLLKGVLIDTERSAPPTAGPSAGQPIRPPKPNALSEEAPSDFREVIKRYRAGTVPPTSVVTLIFLLSLHANDVTDMHFPTPHDSHALFYPHADHHIPSQQRANAFMWILYHYLEGPATRPPGEMPNPFDDETSRNAAQEAADAYANALTDEERKKRVNLPWKGIVNPEWQKWKQAQEKVTGEGDESAIRIGGKKEGGDDVKKESDKDGDVSMDDTAEAKQEDGGKAEAKEPPSHLHRLLVPTLDTITREQAALENLDTEEEIRWGKQMQSERAAFLAKFQDEEASKNAASAGSPAPSAGTGGSKGRRIGGASAASNAAAADRGSPSETDGGRHKRRHAGAAAGDISKRSRMASPITFDDSSSDADPADSTAAGPAASANPLTSDPYTNPHVSISDRIRPPLWDLDLSVPRQHQIAESLPQIAWARILERAQRGVGDACYESDEDDFAEEEALEPERSRTEICRILTGLRGVVGHGVFEQDNHEVRVKYGGYEREEVQGYANGRDGYDESYRRAEGERERRRLELYSSSTPVPASRRAAGYREEGRGREEEDDLEEALLGGGDESRRRSIGRNGYTPVRA</sequence>
<proteinExistence type="predicted"/>
<feature type="region of interest" description="Disordered" evidence="1">
    <location>
        <begin position="802"/>
        <end position="882"/>
    </location>
</feature>
<feature type="compositionally biased region" description="Acidic residues" evidence="1">
    <location>
        <begin position="191"/>
        <end position="207"/>
    </location>
</feature>
<feature type="region of interest" description="Disordered" evidence="1">
    <location>
        <begin position="578"/>
        <end position="695"/>
    </location>
</feature>
<accession>E6ZKY5</accession>
<feature type="region of interest" description="Disordered" evidence="1">
    <location>
        <begin position="1"/>
        <end position="22"/>
    </location>
</feature>
<dbReference type="PANTHER" id="PTHR37287:SF1">
    <property type="entry name" value="INO EIGHTY SUBUNIT 1"/>
    <property type="match status" value="1"/>
</dbReference>
<dbReference type="GO" id="GO:0031011">
    <property type="term" value="C:Ino80 complex"/>
    <property type="evidence" value="ECO:0007669"/>
    <property type="project" value="InterPro"/>
</dbReference>
<feature type="region of interest" description="Disordered" evidence="1">
    <location>
        <begin position="154"/>
        <end position="211"/>
    </location>
</feature>